<evidence type="ECO:0000256" key="1">
    <source>
        <dbReference type="SAM" id="MobiDB-lite"/>
    </source>
</evidence>
<proteinExistence type="predicted"/>
<evidence type="ECO:0000313" key="4">
    <source>
        <dbReference type="Proteomes" id="UP000245283"/>
    </source>
</evidence>
<dbReference type="Proteomes" id="UP000245283">
    <property type="component" value="Unassembled WGS sequence"/>
</dbReference>
<evidence type="ECO:0000259" key="2">
    <source>
        <dbReference type="Pfam" id="PF19044"/>
    </source>
</evidence>
<dbReference type="InterPro" id="IPR043964">
    <property type="entry name" value="P-loop_TraG"/>
</dbReference>
<reference evidence="4" key="1">
    <citation type="submission" date="2018-05" db="EMBL/GenBank/DDBJ databases">
        <authorList>
            <person name="Li Y."/>
        </authorList>
    </citation>
    <scope>NUCLEOTIDE SEQUENCE [LARGE SCALE GENOMIC DNA]</scope>
    <source>
        <strain evidence="4">sk1b4</strain>
    </source>
</reference>
<dbReference type="PANTHER" id="PTHR30121">
    <property type="entry name" value="UNCHARACTERIZED PROTEIN YJGR-RELATED"/>
    <property type="match status" value="1"/>
</dbReference>
<protein>
    <submittedName>
        <fullName evidence="3">Transfer complex protein</fullName>
    </submittedName>
</protein>
<dbReference type="NCBIfam" id="NF045971">
    <property type="entry name" value="conju_CD1110"/>
    <property type="match status" value="1"/>
</dbReference>
<dbReference type="EMBL" id="QETB01000001">
    <property type="protein sequence ID" value="PWF27078.1"/>
    <property type="molecule type" value="Genomic_DNA"/>
</dbReference>
<dbReference type="SUPFAM" id="SSF52540">
    <property type="entry name" value="P-loop containing nucleoside triphosphate hydrolases"/>
    <property type="match status" value="1"/>
</dbReference>
<dbReference type="OrthoDB" id="9804380at2"/>
<feature type="domain" description="TraG P-loop" evidence="2">
    <location>
        <begin position="443"/>
        <end position="754"/>
    </location>
</feature>
<keyword evidence="4" id="KW-1185">Reference proteome</keyword>
<dbReference type="InterPro" id="IPR051162">
    <property type="entry name" value="T4SS_component"/>
</dbReference>
<feature type="region of interest" description="Disordered" evidence="1">
    <location>
        <begin position="1"/>
        <end position="29"/>
    </location>
</feature>
<dbReference type="InterPro" id="IPR027417">
    <property type="entry name" value="P-loop_NTPase"/>
</dbReference>
<name>A0A2V1K6J4_9ACTO</name>
<comment type="caution">
    <text evidence="3">The sequence shown here is derived from an EMBL/GenBank/DDBJ whole genome shotgun (WGS) entry which is preliminary data.</text>
</comment>
<organism evidence="3 4">
    <name type="scientific">Ancrocorticia populi</name>
    <dbReference type="NCBI Taxonomy" id="2175228"/>
    <lineage>
        <taxon>Bacteria</taxon>
        <taxon>Bacillati</taxon>
        <taxon>Actinomycetota</taxon>
        <taxon>Actinomycetes</taxon>
        <taxon>Actinomycetales</taxon>
        <taxon>Actinomycetaceae</taxon>
        <taxon>Ancrocorticia</taxon>
    </lineage>
</organism>
<dbReference type="Gene3D" id="1.10.8.730">
    <property type="match status" value="1"/>
</dbReference>
<accession>A0A2V1K6J4</accession>
<dbReference type="AlphaFoldDB" id="A0A2V1K6J4"/>
<dbReference type="CDD" id="cd01127">
    <property type="entry name" value="TrwB_TraG_TraD_VirD4"/>
    <property type="match status" value="2"/>
</dbReference>
<dbReference type="Pfam" id="PF19044">
    <property type="entry name" value="P-loop_TraG"/>
    <property type="match status" value="1"/>
</dbReference>
<dbReference type="RefSeq" id="WP_109092578.1">
    <property type="nucleotide sequence ID" value="NZ_QETB01000001.1"/>
</dbReference>
<sequence length="796" mass="88288">MKLLPARHAKRDDATAPSKQPTEPKIKTSTQAQIHYEALAESGLCWLGGNRYSVTLKLSDIDYQLAPASSQEDIIEKYARFLNGHLAGQHVQITLLNRVLDKRQLMRDVQLGYRGDKFDATRGEYNGLIAQRLETGRNNTLSEKYVTLAIEAETVEEAKIMLSRMVAEDASTLREVGGCVAEQIDGQERARLLQHMLRPGVASDFEYNELVGQAATTKDFVSPFSIDVSNHDRLTLSSGEERLWQTLVLRKLPPWMNDRVLKELAEIPFDLTVSLHLDPLDQAEGLGLVKRQIASMDMQRSTEMKKLAKQQLGEDFLPHELQASHAEAAELRDQLEQSNEKLFKTTIVVGVSAADEAELAEAVKRVRRVCGKHSCVLENLKYMQIDGLNALLPLGRNDLPIFRTLTTAVAAVMIPFTTQELLQPGGLFYGVNALSKNLIVADRTLGMNSNAFILGTTGSGKSQSAKDQITQTVLRQVNDEVLVIDPEREYVPLADELGAARVVISPGSTDCLNALALDKDVKTSDGDPISDKCTYVLSLCEVLLGGSEGLSASKRSIIDRAAQKMYRSYWASQTALPPTLATLYEVLADEPEDEAHEVATGLELYARGSAAGFARQTNVDNTNRVTVYDIADLGSDLQTFGMMVILEEVWARIARNRARGVRTWLYIDEFHLLFANDWAAEYCQSIFKRVRKWGASATGITQNIEELLANERARLMLSNSDGLFLLNQQSTDADALTELLKLSGQQRGYFTNVNPGCGLMRMGRVVIPFDNTMDPNSHIFKVFSTKFETVPEVSHA</sequence>
<gene>
    <name evidence="3" type="ORF">DD236_01330</name>
</gene>
<feature type="compositionally biased region" description="Polar residues" evidence="1">
    <location>
        <begin position="17"/>
        <end position="29"/>
    </location>
</feature>
<dbReference type="PANTHER" id="PTHR30121:SF6">
    <property type="entry name" value="SLR6007 PROTEIN"/>
    <property type="match status" value="1"/>
</dbReference>
<dbReference type="Gene3D" id="3.40.50.300">
    <property type="entry name" value="P-loop containing nucleotide triphosphate hydrolases"/>
    <property type="match status" value="1"/>
</dbReference>
<evidence type="ECO:0000313" key="3">
    <source>
        <dbReference type="EMBL" id="PWF27078.1"/>
    </source>
</evidence>